<dbReference type="PANTHER" id="PTHR43792">
    <property type="entry name" value="GNAT FAMILY, PUTATIVE (AFU_ORTHOLOGUE AFUA_3G00765)-RELATED-RELATED"/>
    <property type="match status" value="1"/>
</dbReference>
<sequence length="197" mass="22226">MLRTERLLVRRWREEDRGPFAELNADPEVMEHFPSVLTREESDAIADRIESRMAEDGFGFWALEVAESGEFVGFTGIARTRFDSHFTPAVEIGWRLGRGSWGRGYASEAAKAVLEYGFTEAGLDEIVSFTAVGNVRSQAVMRRIGMIRDENEDFEHPFVPEGHALRLHVLYRLTAGQWKASRTTTVNASAPVKPLPR</sequence>
<dbReference type="PANTHER" id="PTHR43792:SF1">
    <property type="entry name" value="N-ACETYLTRANSFERASE DOMAIN-CONTAINING PROTEIN"/>
    <property type="match status" value="1"/>
</dbReference>
<dbReference type="Proteomes" id="UP001501842">
    <property type="component" value="Unassembled WGS sequence"/>
</dbReference>
<dbReference type="Pfam" id="PF13302">
    <property type="entry name" value="Acetyltransf_3"/>
    <property type="match status" value="1"/>
</dbReference>
<protein>
    <submittedName>
        <fullName evidence="2">GNAT family N-acetyltransferase</fullName>
    </submittedName>
</protein>
<dbReference type="PROSITE" id="PS51186">
    <property type="entry name" value="GNAT"/>
    <property type="match status" value="1"/>
</dbReference>
<keyword evidence="3" id="KW-1185">Reference proteome</keyword>
<dbReference type="EMBL" id="BAAATZ010000009">
    <property type="protein sequence ID" value="GAA2725795.1"/>
    <property type="molecule type" value="Genomic_DNA"/>
</dbReference>
<dbReference type="InterPro" id="IPR000182">
    <property type="entry name" value="GNAT_dom"/>
</dbReference>
<dbReference type="InterPro" id="IPR051531">
    <property type="entry name" value="N-acetyltransferase"/>
</dbReference>
<feature type="domain" description="N-acetyltransferase" evidence="1">
    <location>
        <begin position="7"/>
        <end position="176"/>
    </location>
</feature>
<dbReference type="InterPro" id="IPR016181">
    <property type="entry name" value="Acyl_CoA_acyltransferase"/>
</dbReference>
<evidence type="ECO:0000313" key="3">
    <source>
        <dbReference type="Proteomes" id="UP001501842"/>
    </source>
</evidence>
<proteinExistence type="predicted"/>
<name>A0ABP6GN17_9ACTN</name>
<gene>
    <name evidence="2" type="ORF">GCM10010439_26640</name>
</gene>
<reference evidence="3" key="1">
    <citation type="journal article" date="2019" name="Int. J. Syst. Evol. Microbiol.">
        <title>The Global Catalogue of Microorganisms (GCM) 10K type strain sequencing project: providing services to taxonomists for standard genome sequencing and annotation.</title>
        <authorList>
            <consortium name="The Broad Institute Genomics Platform"/>
            <consortium name="The Broad Institute Genome Sequencing Center for Infectious Disease"/>
            <person name="Wu L."/>
            <person name="Ma J."/>
        </authorList>
    </citation>
    <scope>NUCLEOTIDE SEQUENCE [LARGE SCALE GENOMIC DNA]</scope>
    <source>
        <strain evidence="3">JCM 8201</strain>
    </source>
</reference>
<comment type="caution">
    <text evidence="2">The sequence shown here is derived from an EMBL/GenBank/DDBJ whole genome shotgun (WGS) entry which is preliminary data.</text>
</comment>
<evidence type="ECO:0000313" key="2">
    <source>
        <dbReference type="EMBL" id="GAA2725795.1"/>
    </source>
</evidence>
<dbReference type="SUPFAM" id="SSF55729">
    <property type="entry name" value="Acyl-CoA N-acyltransferases (Nat)"/>
    <property type="match status" value="1"/>
</dbReference>
<dbReference type="Gene3D" id="3.40.630.30">
    <property type="match status" value="1"/>
</dbReference>
<organism evidence="2 3">
    <name type="scientific">Actinocorallia aurantiaca</name>
    <dbReference type="NCBI Taxonomy" id="46204"/>
    <lineage>
        <taxon>Bacteria</taxon>
        <taxon>Bacillati</taxon>
        <taxon>Actinomycetota</taxon>
        <taxon>Actinomycetes</taxon>
        <taxon>Streptosporangiales</taxon>
        <taxon>Thermomonosporaceae</taxon>
        <taxon>Actinocorallia</taxon>
    </lineage>
</organism>
<accession>A0ABP6GN17</accession>
<evidence type="ECO:0000259" key="1">
    <source>
        <dbReference type="PROSITE" id="PS51186"/>
    </source>
</evidence>